<evidence type="ECO:0000259" key="4">
    <source>
        <dbReference type="Pfam" id="PF13649"/>
    </source>
</evidence>
<keyword evidence="1 5" id="KW-0489">Methyltransferase</keyword>
<dbReference type="Gene3D" id="3.40.50.150">
    <property type="entry name" value="Vaccinia Virus protein VP39"/>
    <property type="match status" value="1"/>
</dbReference>
<reference evidence="6" key="1">
    <citation type="journal article" date="2019" name="Int. J. Syst. Evol. Microbiol.">
        <title>The Global Catalogue of Microorganisms (GCM) 10K type strain sequencing project: providing services to taxonomists for standard genome sequencing and annotation.</title>
        <authorList>
            <consortium name="The Broad Institute Genomics Platform"/>
            <consortium name="The Broad Institute Genome Sequencing Center for Infectious Disease"/>
            <person name="Wu L."/>
            <person name="Ma J."/>
        </authorList>
    </citation>
    <scope>NUCLEOTIDE SEQUENCE [LARGE SCALE GENOMIC DNA]</scope>
    <source>
        <strain evidence="6">JCM 18303</strain>
    </source>
</reference>
<dbReference type="GO" id="GO:0032259">
    <property type="term" value="P:methylation"/>
    <property type="evidence" value="ECO:0007669"/>
    <property type="project" value="UniProtKB-KW"/>
</dbReference>
<sequence>MTPPMGTTDADERGWPAEFGPPAASGAVRRALWAELADARRRRGEAPVRVLDVGGGTGAWAVPMAVAGCQVTVVDTSPNALAALRGRAREAGVGGRVHAVQGDAQNLTDAVPAADADLVLGHGLLEVVDDLAVAVVQLAQAVEPGGAVSVLAAGRYGAALGQVHAGRLPQARAMLTDPEGRSGAPTDPLRRRLDATALRGLLESAAGLSIELIHGDGVFDSWLPAAVLEADPSGADELAALEDIVATTPELLVLAARLHVLARRPSGGPGEL</sequence>
<organism evidence="5 6">
    <name type="scientific">Pseudonocardia eucalypti</name>
    <dbReference type="NCBI Taxonomy" id="648755"/>
    <lineage>
        <taxon>Bacteria</taxon>
        <taxon>Bacillati</taxon>
        <taxon>Actinomycetota</taxon>
        <taxon>Actinomycetes</taxon>
        <taxon>Pseudonocardiales</taxon>
        <taxon>Pseudonocardiaceae</taxon>
        <taxon>Pseudonocardia</taxon>
    </lineage>
</organism>
<dbReference type="Proteomes" id="UP001428817">
    <property type="component" value="Unassembled WGS sequence"/>
</dbReference>
<evidence type="ECO:0000256" key="2">
    <source>
        <dbReference type="ARBA" id="ARBA00022679"/>
    </source>
</evidence>
<name>A0ABP9QVD0_9PSEU</name>
<dbReference type="CDD" id="cd02440">
    <property type="entry name" value="AdoMet_MTases"/>
    <property type="match status" value="1"/>
</dbReference>
<dbReference type="InterPro" id="IPR029063">
    <property type="entry name" value="SAM-dependent_MTases_sf"/>
</dbReference>
<gene>
    <name evidence="5" type="ORF">GCM10023321_61370</name>
</gene>
<dbReference type="GO" id="GO:0008168">
    <property type="term" value="F:methyltransferase activity"/>
    <property type="evidence" value="ECO:0007669"/>
    <property type="project" value="UniProtKB-KW"/>
</dbReference>
<accession>A0ABP9QVD0</accession>
<keyword evidence="2" id="KW-0808">Transferase</keyword>
<evidence type="ECO:0000313" key="5">
    <source>
        <dbReference type="EMBL" id="GAA5167955.1"/>
    </source>
</evidence>
<feature type="domain" description="Methyltransferase" evidence="4">
    <location>
        <begin position="50"/>
        <end position="146"/>
    </location>
</feature>
<dbReference type="InterPro" id="IPR041698">
    <property type="entry name" value="Methyltransf_25"/>
</dbReference>
<feature type="region of interest" description="Disordered" evidence="3">
    <location>
        <begin position="1"/>
        <end position="21"/>
    </location>
</feature>
<evidence type="ECO:0000313" key="6">
    <source>
        <dbReference type="Proteomes" id="UP001428817"/>
    </source>
</evidence>
<dbReference type="EMBL" id="BAABJP010000039">
    <property type="protein sequence ID" value="GAA5167955.1"/>
    <property type="molecule type" value="Genomic_DNA"/>
</dbReference>
<dbReference type="PANTHER" id="PTHR43861">
    <property type="entry name" value="TRANS-ACONITATE 2-METHYLTRANSFERASE-RELATED"/>
    <property type="match status" value="1"/>
</dbReference>
<dbReference type="PANTHER" id="PTHR43861:SF1">
    <property type="entry name" value="TRANS-ACONITATE 2-METHYLTRANSFERASE"/>
    <property type="match status" value="1"/>
</dbReference>
<dbReference type="Pfam" id="PF13649">
    <property type="entry name" value="Methyltransf_25"/>
    <property type="match status" value="1"/>
</dbReference>
<evidence type="ECO:0000256" key="1">
    <source>
        <dbReference type="ARBA" id="ARBA00022603"/>
    </source>
</evidence>
<evidence type="ECO:0000256" key="3">
    <source>
        <dbReference type="SAM" id="MobiDB-lite"/>
    </source>
</evidence>
<dbReference type="SUPFAM" id="SSF53335">
    <property type="entry name" value="S-adenosyl-L-methionine-dependent methyltransferases"/>
    <property type="match status" value="1"/>
</dbReference>
<keyword evidence="6" id="KW-1185">Reference proteome</keyword>
<proteinExistence type="predicted"/>
<comment type="caution">
    <text evidence="5">The sequence shown here is derived from an EMBL/GenBank/DDBJ whole genome shotgun (WGS) entry which is preliminary data.</text>
</comment>
<protein>
    <submittedName>
        <fullName evidence="5">Methyltransferase domain-containing protein</fullName>
    </submittedName>
</protein>